<dbReference type="EMBL" id="CP042913">
    <property type="protein sequence ID" value="QEG37103.1"/>
    <property type="molecule type" value="Genomic_DNA"/>
</dbReference>
<dbReference type="RefSeq" id="WP_148075377.1">
    <property type="nucleotide sequence ID" value="NZ_CP042913.1"/>
</dbReference>
<dbReference type="NCBIfam" id="TIGR02063">
    <property type="entry name" value="RNase_R"/>
    <property type="match status" value="1"/>
</dbReference>
<comment type="similarity">
    <text evidence="8">Belongs to the RNR ribonuclease family. RNase R subfamily.</text>
</comment>
<dbReference type="EC" id="3.1.13.1" evidence="8"/>
<dbReference type="Gene3D" id="2.40.50.140">
    <property type="entry name" value="Nucleic acid-binding proteins"/>
    <property type="match status" value="2"/>
</dbReference>
<organism evidence="11 12">
    <name type="scientific">Bythopirellula goksoeyrii</name>
    <dbReference type="NCBI Taxonomy" id="1400387"/>
    <lineage>
        <taxon>Bacteria</taxon>
        <taxon>Pseudomonadati</taxon>
        <taxon>Planctomycetota</taxon>
        <taxon>Planctomycetia</taxon>
        <taxon>Pirellulales</taxon>
        <taxon>Lacipirellulaceae</taxon>
        <taxon>Bythopirellula</taxon>
    </lineage>
</organism>
<dbReference type="PANTHER" id="PTHR23355">
    <property type="entry name" value="RIBONUCLEASE"/>
    <property type="match status" value="1"/>
</dbReference>
<sequence>MPDIQDAILRYVTDPKYRPIKPATIAKRLGLEGDDVARTKKIVKQLVKQGKLAYGPSHLVFAAENGDLQLPDKNKKSEKNLVGTFRRAEGGFGFVRPEGTPAGTGRDADIFVPANGAGDAANGDIVRLRLSGKVGRQGKSEGRVIDVVERATNRFVGTYLVEGGMGLVQIDGKVFSKPVFVGDPGAKGAQPEDKVVVEMVRFPSHVRDGEGVIIEILGQRGQPGVDTLSIVREYNLPGEFSEAALEDAREQAELFDENNHKHRQDITAETVITIDPATARDFDDAISLTRLDNGHWLLGVHIADVSHFVRPKSPLDQEARERATSVYLPDQVIPMLPEIISNNLASLQPDKVRFALTARIEFSPEGVRVGTEVFKSAIKSCRRFTYEEVDSFLADRTLWKTKLTPEVHGLLSRMHELAMMQRERRMKRGSLELNMPELEIDLDKDGTVAGAHVAENTESHQIIEEFMLAANEAVAEMLADKGLHFLRRVHGAPEPRKLKSLTDFVGELGLKTESLESRFALQDLLNAVKGDSREHAVNYAVLRSMQRAVYSPDEEGHFALASKCYCHFTSPIRRYPDLTIHRLVEAVSRGKSPEQHLGELLTLGDHCSDREQRATEAERELKKVKLLLYLQDKVGMKMDGIVTGVENFGLFIMGTHLPAEGFVHITSLADDYYKFDRAGHVLRGFRSGNTYRLGDPVKVAVAAVDVERRELDMRLLEKTGGSAAGSAAKHKPDKKTRQQKPRKGKGKAKRKRK</sequence>
<dbReference type="KEGG" id="bgok:Pr1d_44430"/>
<dbReference type="Proteomes" id="UP000323917">
    <property type="component" value="Chromosome"/>
</dbReference>
<evidence type="ECO:0000256" key="6">
    <source>
        <dbReference type="ARBA" id="ARBA00022839"/>
    </source>
</evidence>
<evidence type="ECO:0000259" key="10">
    <source>
        <dbReference type="PROSITE" id="PS50126"/>
    </source>
</evidence>
<comment type="subcellular location">
    <subcellularLocation>
        <location evidence="2 8">Cytoplasm</location>
    </subcellularLocation>
</comment>
<reference evidence="11 12" key="1">
    <citation type="submission" date="2019-08" db="EMBL/GenBank/DDBJ databases">
        <title>Deep-cultivation of Planctomycetes and their phenomic and genomic characterization uncovers novel biology.</title>
        <authorList>
            <person name="Wiegand S."/>
            <person name="Jogler M."/>
            <person name="Boedeker C."/>
            <person name="Pinto D."/>
            <person name="Vollmers J."/>
            <person name="Rivas-Marin E."/>
            <person name="Kohn T."/>
            <person name="Peeters S.H."/>
            <person name="Heuer A."/>
            <person name="Rast P."/>
            <person name="Oberbeckmann S."/>
            <person name="Bunk B."/>
            <person name="Jeske O."/>
            <person name="Meyerdierks A."/>
            <person name="Storesund J.E."/>
            <person name="Kallscheuer N."/>
            <person name="Luecker S."/>
            <person name="Lage O.M."/>
            <person name="Pohl T."/>
            <person name="Merkel B.J."/>
            <person name="Hornburger P."/>
            <person name="Mueller R.-W."/>
            <person name="Bruemmer F."/>
            <person name="Labrenz M."/>
            <person name="Spormann A.M."/>
            <person name="Op den Camp H."/>
            <person name="Overmann J."/>
            <person name="Amann R."/>
            <person name="Jetten M.S.M."/>
            <person name="Mascher T."/>
            <person name="Medema M.H."/>
            <person name="Devos D.P."/>
            <person name="Kaster A.-K."/>
            <person name="Ovreas L."/>
            <person name="Rohde M."/>
            <person name="Galperin M.Y."/>
            <person name="Jogler C."/>
        </authorList>
    </citation>
    <scope>NUCLEOTIDE SEQUENCE [LARGE SCALE GENOMIC DNA]</scope>
    <source>
        <strain evidence="11 12">Pr1d</strain>
    </source>
</reference>
<dbReference type="GO" id="GO:0005829">
    <property type="term" value="C:cytosol"/>
    <property type="evidence" value="ECO:0007669"/>
    <property type="project" value="TreeGrafter"/>
</dbReference>
<keyword evidence="7 8" id="KW-0694">RNA-binding</keyword>
<gene>
    <name evidence="8 11" type="primary">rnr</name>
    <name evidence="11" type="ORF">Pr1d_44430</name>
</gene>
<dbReference type="PROSITE" id="PS50126">
    <property type="entry name" value="S1"/>
    <property type="match status" value="1"/>
</dbReference>
<keyword evidence="4 8" id="KW-0540">Nuclease</keyword>
<dbReference type="InterPro" id="IPR011805">
    <property type="entry name" value="RNase_R"/>
</dbReference>
<dbReference type="GO" id="GO:0006402">
    <property type="term" value="P:mRNA catabolic process"/>
    <property type="evidence" value="ECO:0007669"/>
    <property type="project" value="TreeGrafter"/>
</dbReference>
<evidence type="ECO:0000256" key="8">
    <source>
        <dbReference type="HAMAP-Rule" id="MF_01895"/>
    </source>
</evidence>
<name>A0A5B9QT47_9BACT</name>
<dbReference type="InterPro" id="IPR003029">
    <property type="entry name" value="S1_domain"/>
</dbReference>
<keyword evidence="12" id="KW-1185">Reference proteome</keyword>
<dbReference type="GO" id="GO:0003723">
    <property type="term" value="F:RNA binding"/>
    <property type="evidence" value="ECO:0007669"/>
    <property type="project" value="UniProtKB-UniRule"/>
</dbReference>
<evidence type="ECO:0000256" key="2">
    <source>
        <dbReference type="ARBA" id="ARBA00004496"/>
    </source>
</evidence>
<accession>A0A5B9QT47</accession>
<keyword evidence="6 8" id="KW-0269">Exonuclease</keyword>
<dbReference type="NCBIfam" id="TIGR00358">
    <property type="entry name" value="3_prime_RNase"/>
    <property type="match status" value="1"/>
</dbReference>
<dbReference type="InterPro" id="IPR001900">
    <property type="entry name" value="RNase_II/R"/>
</dbReference>
<dbReference type="OrthoDB" id="9764149at2"/>
<dbReference type="SMART" id="SM00316">
    <property type="entry name" value="S1"/>
    <property type="match status" value="1"/>
</dbReference>
<dbReference type="SUPFAM" id="SSF50249">
    <property type="entry name" value="Nucleic acid-binding proteins"/>
    <property type="match status" value="4"/>
</dbReference>
<dbReference type="InterPro" id="IPR004476">
    <property type="entry name" value="RNase_II/RNase_R"/>
</dbReference>
<protein>
    <recommendedName>
        <fullName evidence="8">Ribonuclease R</fullName>
        <shortName evidence="8">RNase R</shortName>
        <ecNumber evidence="8">3.1.13.1</ecNumber>
    </recommendedName>
</protein>
<dbReference type="Pfam" id="PF17876">
    <property type="entry name" value="CSD2"/>
    <property type="match status" value="1"/>
</dbReference>
<comment type="function">
    <text evidence="8">3'-5' exoribonuclease that releases 5'-nucleoside monophosphates and is involved in maturation of structured RNAs.</text>
</comment>
<proteinExistence type="inferred from homology"/>
<keyword evidence="3 8" id="KW-0963">Cytoplasm</keyword>
<evidence type="ECO:0000313" key="12">
    <source>
        <dbReference type="Proteomes" id="UP000323917"/>
    </source>
</evidence>
<evidence type="ECO:0000256" key="7">
    <source>
        <dbReference type="ARBA" id="ARBA00022884"/>
    </source>
</evidence>
<evidence type="ECO:0000256" key="9">
    <source>
        <dbReference type="SAM" id="MobiDB-lite"/>
    </source>
</evidence>
<comment type="catalytic activity">
    <reaction evidence="1 8">
        <text>Exonucleolytic cleavage in the 3'- to 5'-direction to yield nucleoside 5'-phosphates.</text>
        <dbReference type="EC" id="3.1.13.1"/>
    </reaction>
</comment>
<dbReference type="InterPro" id="IPR040476">
    <property type="entry name" value="CSD2"/>
</dbReference>
<evidence type="ECO:0000313" key="11">
    <source>
        <dbReference type="EMBL" id="QEG37103.1"/>
    </source>
</evidence>
<dbReference type="CDD" id="cd04471">
    <property type="entry name" value="S1_RNase_R"/>
    <property type="match status" value="1"/>
</dbReference>
<feature type="compositionally biased region" description="Basic residues" evidence="9">
    <location>
        <begin position="728"/>
        <end position="753"/>
    </location>
</feature>
<dbReference type="InterPro" id="IPR013223">
    <property type="entry name" value="RNase_B_OB_dom"/>
</dbReference>
<dbReference type="AlphaFoldDB" id="A0A5B9QT47"/>
<keyword evidence="5 8" id="KW-0378">Hydrolase</keyword>
<feature type="domain" description="S1 motif" evidence="10">
    <location>
        <begin position="635"/>
        <end position="716"/>
    </location>
</feature>
<dbReference type="Pfam" id="PF00575">
    <property type="entry name" value="S1"/>
    <property type="match status" value="1"/>
</dbReference>
<dbReference type="Pfam" id="PF08206">
    <property type="entry name" value="OB_RNB"/>
    <property type="match status" value="1"/>
</dbReference>
<dbReference type="GO" id="GO:0008859">
    <property type="term" value="F:exoribonuclease II activity"/>
    <property type="evidence" value="ECO:0007669"/>
    <property type="project" value="UniProtKB-UniRule"/>
</dbReference>
<dbReference type="SMART" id="SM00955">
    <property type="entry name" value="RNB"/>
    <property type="match status" value="1"/>
</dbReference>
<dbReference type="InterPro" id="IPR012340">
    <property type="entry name" value="NA-bd_OB-fold"/>
</dbReference>
<evidence type="ECO:0000256" key="4">
    <source>
        <dbReference type="ARBA" id="ARBA00022722"/>
    </source>
</evidence>
<evidence type="ECO:0000256" key="1">
    <source>
        <dbReference type="ARBA" id="ARBA00001849"/>
    </source>
</evidence>
<evidence type="ECO:0000256" key="3">
    <source>
        <dbReference type="ARBA" id="ARBA00022490"/>
    </source>
</evidence>
<feature type="region of interest" description="Disordered" evidence="9">
    <location>
        <begin position="717"/>
        <end position="753"/>
    </location>
</feature>
<dbReference type="HAMAP" id="MF_01895">
    <property type="entry name" value="RNase_R"/>
    <property type="match status" value="1"/>
</dbReference>
<dbReference type="InterPro" id="IPR050180">
    <property type="entry name" value="RNR_Ribonuclease"/>
</dbReference>
<evidence type="ECO:0000256" key="5">
    <source>
        <dbReference type="ARBA" id="ARBA00022801"/>
    </source>
</evidence>
<dbReference type="Pfam" id="PF00773">
    <property type="entry name" value="RNB"/>
    <property type="match status" value="1"/>
</dbReference>
<dbReference type="PANTHER" id="PTHR23355:SF9">
    <property type="entry name" value="DIS3-LIKE EXONUCLEASE 2"/>
    <property type="match status" value="1"/>
</dbReference>